<feature type="compositionally biased region" description="Low complexity" evidence="10">
    <location>
        <begin position="170"/>
        <end position="187"/>
    </location>
</feature>
<dbReference type="InterPro" id="IPR003100">
    <property type="entry name" value="PAZ_dom"/>
</dbReference>
<dbReference type="Pfam" id="PF16486">
    <property type="entry name" value="ArgoN"/>
    <property type="match status" value="1"/>
</dbReference>
<feature type="region of interest" description="Disordered" evidence="10">
    <location>
        <begin position="1"/>
        <end position="258"/>
    </location>
</feature>
<dbReference type="SMART" id="SM01163">
    <property type="entry name" value="DUF1785"/>
    <property type="match status" value="1"/>
</dbReference>
<dbReference type="Pfam" id="PF02171">
    <property type="entry name" value="Piwi"/>
    <property type="match status" value="1"/>
</dbReference>
<dbReference type="InterPro" id="IPR032474">
    <property type="entry name" value="Argonaute_N"/>
</dbReference>
<proteinExistence type="inferred from homology"/>
<feature type="compositionally biased region" description="Basic and acidic residues" evidence="10">
    <location>
        <begin position="195"/>
        <end position="212"/>
    </location>
</feature>
<dbReference type="FunFam" id="3.40.50.2300:FF:000561">
    <property type="entry name" value="Protein argonaute 2"/>
    <property type="match status" value="1"/>
</dbReference>
<dbReference type="GO" id="GO:0003723">
    <property type="term" value="F:RNA binding"/>
    <property type="evidence" value="ECO:0007669"/>
    <property type="project" value="UniProtKB-KW"/>
</dbReference>
<keyword evidence="8" id="KW-0804">Transcription</keyword>
<dbReference type="SUPFAM" id="SSF101690">
    <property type="entry name" value="PAZ domain"/>
    <property type="match status" value="1"/>
</dbReference>
<feature type="compositionally biased region" description="Low complexity" evidence="10">
    <location>
        <begin position="69"/>
        <end position="81"/>
    </location>
</feature>
<evidence type="ECO:0000256" key="8">
    <source>
        <dbReference type="ARBA" id="ARBA00023163"/>
    </source>
</evidence>
<name>A0A8S1ZGK2_ARAAE</name>
<feature type="compositionally biased region" description="Low complexity" evidence="10">
    <location>
        <begin position="278"/>
        <end position="299"/>
    </location>
</feature>
<feature type="domain" description="Piwi" evidence="12">
    <location>
        <begin position="803"/>
        <end position="1122"/>
    </location>
</feature>
<dbReference type="Pfam" id="PF08699">
    <property type="entry name" value="ArgoL1"/>
    <property type="match status" value="1"/>
</dbReference>
<dbReference type="CDD" id="cd02846">
    <property type="entry name" value="PAZ_argonaute_like"/>
    <property type="match status" value="1"/>
</dbReference>
<dbReference type="AlphaFoldDB" id="A0A8S1ZGK2"/>
<keyword evidence="14" id="KW-1185">Reference proteome</keyword>
<evidence type="ECO:0000259" key="12">
    <source>
        <dbReference type="PROSITE" id="PS50822"/>
    </source>
</evidence>
<dbReference type="Pfam" id="PF02170">
    <property type="entry name" value="PAZ"/>
    <property type="match status" value="1"/>
</dbReference>
<dbReference type="PROSITE" id="PS50821">
    <property type="entry name" value="PAZ"/>
    <property type="match status" value="1"/>
</dbReference>
<dbReference type="CDD" id="cd04657">
    <property type="entry name" value="Piwi_ago-like"/>
    <property type="match status" value="1"/>
</dbReference>
<reference evidence="13" key="1">
    <citation type="submission" date="2021-01" db="EMBL/GenBank/DDBJ databases">
        <authorList>
            <person name="Bezrukov I."/>
        </authorList>
    </citation>
    <scope>NUCLEOTIDE SEQUENCE</scope>
</reference>
<evidence type="ECO:0000259" key="11">
    <source>
        <dbReference type="PROSITE" id="PS50821"/>
    </source>
</evidence>
<keyword evidence="3" id="KW-0611">Plant defense</keyword>
<evidence type="ECO:0000256" key="7">
    <source>
        <dbReference type="ARBA" id="ARBA00023158"/>
    </source>
</evidence>
<keyword evidence="2" id="KW-0678">Repressor</keyword>
<evidence type="ECO:0000256" key="5">
    <source>
        <dbReference type="ARBA" id="ARBA00022884"/>
    </source>
</evidence>
<keyword evidence="9" id="KW-0687">Ribonucleoprotein</keyword>
<feature type="compositionally biased region" description="Low complexity" evidence="10">
    <location>
        <begin position="113"/>
        <end position="134"/>
    </location>
</feature>
<dbReference type="Gene3D" id="3.30.420.10">
    <property type="entry name" value="Ribonuclease H-like superfamily/Ribonuclease H"/>
    <property type="match status" value="1"/>
</dbReference>
<keyword evidence="7" id="KW-0943">RNA-mediated gene silencing</keyword>
<evidence type="ECO:0000256" key="6">
    <source>
        <dbReference type="ARBA" id="ARBA00023015"/>
    </source>
</evidence>
<comment type="similarity">
    <text evidence="1">Belongs to the argonaute family. Ago subfamily.</text>
</comment>
<dbReference type="InterPro" id="IPR032472">
    <property type="entry name" value="ArgoL2"/>
</dbReference>
<dbReference type="EMBL" id="LR999451">
    <property type="protein sequence ID" value="CAE5958970.1"/>
    <property type="molecule type" value="Genomic_DNA"/>
</dbReference>
<feature type="compositionally biased region" description="Gly residues" evidence="10">
    <location>
        <begin position="47"/>
        <end position="57"/>
    </location>
</feature>
<feature type="compositionally biased region" description="Gly residues" evidence="10">
    <location>
        <begin position="213"/>
        <end position="235"/>
    </location>
</feature>
<dbReference type="PROSITE" id="PS50822">
    <property type="entry name" value="PIWI"/>
    <property type="match status" value="1"/>
</dbReference>
<dbReference type="InterPro" id="IPR012337">
    <property type="entry name" value="RNaseH-like_sf"/>
</dbReference>
<evidence type="ECO:0000256" key="9">
    <source>
        <dbReference type="ARBA" id="ARBA00023274"/>
    </source>
</evidence>
<dbReference type="InterPro" id="IPR014811">
    <property type="entry name" value="ArgoL1"/>
</dbReference>
<evidence type="ECO:0000256" key="2">
    <source>
        <dbReference type="ARBA" id="ARBA00022491"/>
    </source>
</evidence>
<keyword evidence="4" id="KW-0810">Translation regulation</keyword>
<dbReference type="Proteomes" id="UP000682877">
    <property type="component" value="Chromosome 1"/>
</dbReference>
<dbReference type="Gene3D" id="2.170.260.10">
    <property type="entry name" value="paz domain"/>
    <property type="match status" value="1"/>
</dbReference>
<gene>
    <name evidence="13" type="ORF">AARE701A_LOCUS2534</name>
</gene>
<protein>
    <submittedName>
        <fullName evidence="13">Uncharacterized protein</fullName>
    </submittedName>
</protein>
<feature type="compositionally biased region" description="Basic and acidic residues" evidence="10">
    <location>
        <begin position="1"/>
        <end position="15"/>
    </location>
</feature>
<dbReference type="GO" id="GO:0006417">
    <property type="term" value="P:regulation of translation"/>
    <property type="evidence" value="ECO:0007669"/>
    <property type="project" value="UniProtKB-KW"/>
</dbReference>
<evidence type="ECO:0000256" key="1">
    <source>
        <dbReference type="ARBA" id="ARBA00008201"/>
    </source>
</evidence>
<evidence type="ECO:0000256" key="10">
    <source>
        <dbReference type="SAM" id="MobiDB-lite"/>
    </source>
</evidence>
<dbReference type="SMART" id="SM00950">
    <property type="entry name" value="Piwi"/>
    <property type="match status" value="1"/>
</dbReference>
<dbReference type="GO" id="GO:0031047">
    <property type="term" value="P:regulatory ncRNA-mediated gene silencing"/>
    <property type="evidence" value="ECO:0007669"/>
    <property type="project" value="UniProtKB-KW"/>
</dbReference>
<evidence type="ECO:0000256" key="4">
    <source>
        <dbReference type="ARBA" id="ARBA00022845"/>
    </source>
</evidence>
<dbReference type="GO" id="GO:1990904">
    <property type="term" value="C:ribonucleoprotein complex"/>
    <property type="evidence" value="ECO:0007669"/>
    <property type="project" value="UniProtKB-KW"/>
</dbReference>
<dbReference type="FunFam" id="2.170.260.10:FF:000008">
    <property type="entry name" value="Protein argonaute 7"/>
    <property type="match status" value="1"/>
</dbReference>
<evidence type="ECO:0000313" key="14">
    <source>
        <dbReference type="Proteomes" id="UP000682877"/>
    </source>
</evidence>
<dbReference type="PANTHER" id="PTHR22891">
    <property type="entry name" value="EUKARYOTIC TRANSLATION INITIATION FACTOR 2C"/>
    <property type="match status" value="1"/>
</dbReference>
<evidence type="ECO:0000256" key="3">
    <source>
        <dbReference type="ARBA" id="ARBA00022821"/>
    </source>
</evidence>
<keyword evidence="5" id="KW-0694">RNA-binding</keyword>
<dbReference type="SUPFAM" id="SSF53098">
    <property type="entry name" value="Ribonuclease H-like"/>
    <property type="match status" value="1"/>
</dbReference>
<feature type="compositionally biased region" description="Low complexity" evidence="10">
    <location>
        <begin position="245"/>
        <end position="258"/>
    </location>
</feature>
<dbReference type="InterPro" id="IPR036085">
    <property type="entry name" value="PAZ_dom_sf"/>
</dbReference>
<feature type="domain" description="PAZ" evidence="11">
    <location>
        <begin position="522"/>
        <end position="636"/>
    </location>
</feature>
<organism evidence="13 14">
    <name type="scientific">Arabidopsis arenosa</name>
    <name type="common">Sand rock-cress</name>
    <name type="synonym">Cardaminopsis arenosa</name>
    <dbReference type="NCBI Taxonomy" id="38785"/>
    <lineage>
        <taxon>Eukaryota</taxon>
        <taxon>Viridiplantae</taxon>
        <taxon>Streptophyta</taxon>
        <taxon>Embryophyta</taxon>
        <taxon>Tracheophyta</taxon>
        <taxon>Spermatophyta</taxon>
        <taxon>Magnoliopsida</taxon>
        <taxon>eudicotyledons</taxon>
        <taxon>Gunneridae</taxon>
        <taxon>Pentapetalae</taxon>
        <taxon>rosids</taxon>
        <taxon>malvids</taxon>
        <taxon>Brassicales</taxon>
        <taxon>Brassicaceae</taxon>
        <taxon>Camelineae</taxon>
        <taxon>Arabidopsis</taxon>
    </lineage>
</organism>
<feature type="compositionally biased region" description="Gly residues" evidence="10">
    <location>
        <begin position="16"/>
        <end position="30"/>
    </location>
</feature>
<feature type="compositionally biased region" description="Basic and acidic residues" evidence="10">
    <location>
        <begin position="309"/>
        <end position="323"/>
    </location>
</feature>
<feature type="region of interest" description="Disordered" evidence="10">
    <location>
        <begin position="278"/>
        <end position="323"/>
    </location>
</feature>
<accession>A0A8S1ZGK2</accession>
<dbReference type="GO" id="GO:0051607">
    <property type="term" value="P:defense response to virus"/>
    <property type="evidence" value="ECO:0007669"/>
    <property type="project" value="UniProtKB-ARBA"/>
</dbReference>
<dbReference type="InterPro" id="IPR036397">
    <property type="entry name" value="RNaseH_sf"/>
</dbReference>
<dbReference type="FunFam" id="3.30.420.10:FF:000091">
    <property type="entry name" value="Protein argonaute 3"/>
    <property type="match status" value="1"/>
</dbReference>
<feature type="compositionally biased region" description="Polar residues" evidence="10">
    <location>
        <begin position="153"/>
        <end position="168"/>
    </location>
</feature>
<dbReference type="Pfam" id="PF16488">
    <property type="entry name" value="ArgoL2"/>
    <property type="match status" value="1"/>
</dbReference>
<feature type="compositionally biased region" description="Gly residues" evidence="10">
    <location>
        <begin position="82"/>
        <end position="93"/>
    </location>
</feature>
<dbReference type="InterPro" id="IPR045246">
    <property type="entry name" value="Piwi_ago-like"/>
</dbReference>
<keyword evidence="6" id="KW-0805">Transcription regulation</keyword>
<sequence length="1172" mass="128528">MERGGYRGGRGDGRGRGGVGYRGRGYSGRGRGFDQDRDGGLVNRGQSSGGQVHGGRGTQLQQPRPQAVPPSSSQGQVSQGVAAGGVGRGGVGDRGQRQLGPSSGHGGRGTQLQQPRPQAVPPSSSQAQVSQGVATRDVGRGGVGDRGQSQSGPSSSHFGRGTQLQQPRPQAVSQSSLQAQVSQAVAAGGVGRGGVGDHGRGYGGAERGRGRGLDQGGDGGFVNRGQSSGGQGGHGTQLQQPPPQAVTQSSSQTQVSQAVATGAVARGAWARRPQFFSDSTVLPSSSSSTVVASQTASGSQVMTPMKPSSSDKKEPMKRPDRGGSKLVQRVNLSVNHFNVSFPSESESVIRHYDVDIKGENPLKKISRYELPMVKEKVFTDNPDKFPFAMTAYDGQKNIFSAAELSTGSYKVEFPKTEETRARSYTFTIKQVNELKLRDLEDYIRGSSSFIPRDVLQGMDVVMKEHPSKRMITVGKSFFTSADEDYGFGLAAKKGYRHTLKPTAQGLSLCLDYSVLMFRKAVSVIKYLELYFDWSDDMHQFPRRDAEKELIGLKVTVNHRKNKQKLTIVGLSEYNTKDITFDLIDHAGNKPPTKISIVKYFKEKYGKDIAHRDIPCLNLGKKDRQNFVPMEFCDLVEGQIFPKEKLNYKSAPWLKKLSLVNPQQRQRNIDNMIKSSDGPSGGDIIGNFGLEVATNMTTVQGRVLKAPTLKLSQKGNPVHEELKLRENNQWNLTQKGVTKGSIVKHWAVLDFTAYDSHINDKMPDNFVKKLTARCSKLGMKLENPIVHKKSRMDTFFNGNALEELLRSVIDEALRKTGGARPAFVLCAMSWKHDGYKTLKWIAETKLGLLTQCFLIGSAKKGGDQYLANLGLKINAKVGGTNVELVDNYFSFFNKEDEVMFIGADVNHPAAHDKMSPSIVAVVGTLNWPEANRYAARVKAQTHRKEEIQGFGETCLELFKAHSNATKKRPNKIVIFRDGVSDGQFDMVLNVELLDVKLTFEKNGYNPKITVIVAQKRHQTRFFPATNNDGSDKGNVHSGTVVDTKIIHPFEYDFYLCSHHGAIGTSKPTHYYVLYDEIGFKSDQIQKLIFDVCFTFTRCTKPVALVPPVSYADKAASRGRLYYEASFMEKNSKQSRGASSSSAASVASSSSSLTVEDKEIFKVHTEIENFMFFV</sequence>
<dbReference type="InterPro" id="IPR003165">
    <property type="entry name" value="Piwi"/>
</dbReference>
<dbReference type="Gene3D" id="3.40.50.2300">
    <property type="match status" value="1"/>
</dbReference>
<evidence type="ECO:0000313" key="13">
    <source>
        <dbReference type="EMBL" id="CAE5958970.1"/>
    </source>
</evidence>